<keyword evidence="1" id="KW-0812">Transmembrane</keyword>
<sequence length="74" mass="7841">MESGILNKVFLVMVALMTVLAFVGTHYSNVGDADNDLDLVKTYASSTYTTTILTGLIGMATVAGMGYVMLKGDE</sequence>
<dbReference type="EMBL" id="MN604015">
    <property type="protein sequence ID" value="QIQ08520.1"/>
    <property type="molecule type" value="Genomic_DNA"/>
</dbReference>
<accession>A0A6G9HDE1</accession>
<organism evidence="2">
    <name type="scientific">Carcinus maenas virus 1</name>
    <dbReference type="NCBI Taxonomy" id="2704945"/>
    <lineage>
        <taxon>Viruses</taxon>
    </lineage>
</organism>
<reference evidence="2" key="1">
    <citation type="journal article" date="2020" name="MBio">
        <title>A New Family of DNA Viruses Causing Disease in Crustaceans from Diverse Aquatic Biomes.</title>
        <authorList>
            <person name="Subramaniam K."/>
            <person name="Behringer D.C."/>
            <person name="Bojko J."/>
            <person name="Yutin N."/>
            <person name="Clark A.S."/>
            <person name="Bateman K.S."/>
            <person name="van Aerle R."/>
            <person name="Bass D."/>
            <person name="Kerr R.C."/>
            <person name="Koonin E.V."/>
            <person name="Stentiford G.D."/>
            <person name="Waltzek T.B."/>
        </authorList>
    </citation>
    <scope>NUCLEOTIDE SEQUENCE</scope>
</reference>
<evidence type="ECO:0000256" key="1">
    <source>
        <dbReference type="SAM" id="Phobius"/>
    </source>
</evidence>
<proteinExistence type="predicted"/>
<keyword evidence="1" id="KW-0472">Membrane</keyword>
<feature type="transmembrane region" description="Helical" evidence="1">
    <location>
        <begin position="48"/>
        <end position="70"/>
    </location>
</feature>
<name>A0A6G9HDE1_9VIRU</name>
<feature type="transmembrane region" description="Helical" evidence="1">
    <location>
        <begin position="9"/>
        <end position="28"/>
    </location>
</feature>
<evidence type="ECO:0000313" key="2">
    <source>
        <dbReference type="EMBL" id="QIQ08520.1"/>
    </source>
</evidence>
<protein>
    <submittedName>
        <fullName evidence="2">Membrane protein</fullName>
    </submittedName>
</protein>
<keyword evidence="1" id="KW-1133">Transmembrane helix</keyword>
<gene>
    <name evidence="2" type="primary">ORF11</name>
</gene>